<dbReference type="Pfam" id="PF06834">
    <property type="entry name" value="TraU"/>
    <property type="match status" value="1"/>
</dbReference>
<reference evidence="1" key="1">
    <citation type="journal article" date="2015" name="MBio">
        <title>Eco-Evolutionary Dynamics of Episomes among Ecologically Cohesive Bacterial Populations.</title>
        <authorList>
            <person name="Xue H."/>
            <person name="Cordero O.X."/>
            <person name="Camas F.M."/>
            <person name="Trimble W."/>
            <person name="Meyer F."/>
            <person name="Guglielmini J."/>
            <person name="Rocha E.P."/>
            <person name="Polz M.F."/>
        </authorList>
    </citation>
    <scope>NUCLEOTIDE SEQUENCE</scope>
    <source>
        <strain evidence="1">FF_112</strain>
    </source>
</reference>
<sequence length="308" mass="34148">MFNPVTDVCWDCIFPIRIGSTPIVQGRFPDEQPEGSPIGYCPAPPPIFYRVGTNISYWEPYSLVDVVKEPYCLESMGMSVGSSNPLKMGGSDTFKGDGRPNRKGGVYDVHWYKYPIFAILDVLENVACGTSGGLDMAYITEIDPLWHQEDTAAILHPEVMLFNNPISALACIADAGKTLLGTSTAIDALFWCQGAQGLVYPFTGQTSERRSGISNAVLLMERFNFKMHRQGLVSETHSGNPANCMATPDPILPKSRYRYQMTRPTSSPDACYPYGTTAIRWEAGRNNPVTGRDNYSFINWRKHSCMAL</sequence>
<protein>
    <submittedName>
        <fullName evidence="1">IncF plasmid conjugative transfer pilus assemblyprotein TraU</fullName>
    </submittedName>
</protein>
<dbReference type="AlphaFoldDB" id="A0A0H3ZN30"/>
<proteinExistence type="predicted"/>
<name>A0A0H3ZN30_9VIBR</name>
<organism evidence="1">
    <name type="scientific">Vibrio tasmaniensis</name>
    <dbReference type="NCBI Taxonomy" id="212663"/>
    <lineage>
        <taxon>Bacteria</taxon>
        <taxon>Pseudomonadati</taxon>
        <taxon>Pseudomonadota</taxon>
        <taxon>Gammaproteobacteria</taxon>
        <taxon>Vibrionales</taxon>
        <taxon>Vibrionaceae</taxon>
        <taxon>Vibrio</taxon>
    </lineage>
</organism>
<dbReference type="InterPro" id="IPR009649">
    <property type="entry name" value="TraU"/>
</dbReference>
<accession>A0A0H3ZN30</accession>
<dbReference type="EMBL" id="KP795454">
    <property type="protein sequence ID" value="AKN35842.1"/>
    <property type="molecule type" value="Genomic_DNA"/>
</dbReference>
<evidence type="ECO:0000313" key="1">
    <source>
        <dbReference type="EMBL" id="AKN35842.1"/>
    </source>
</evidence>
<dbReference type="NCBIfam" id="NF010297">
    <property type="entry name" value="PRK13737.1"/>
    <property type="match status" value="1"/>
</dbReference>